<dbReference type="GO" id="GO:0015074">
    <property type="term" value="P:DNA integration"/>
    <property type="evidence" value="ECO:0007669"/>
    <property type="project" value="InterPro"/>
</dbReference>
<dbReference type="AlphaFoldDB" id="A0A414U689"/>
<name>A0A414U689_9FIRM</name>
<evidence type="ECO:0000259" key="4">
    <source>
        <dbReference type="PROSITE" id="PS51898"/>
    </source>
</evidence>
<evidence type="ECO:0000313" key="5">
    <source>
        <dbReference type="EMBL" id="RYS80456.1"/>
    </source>
</evidence>
<keyword evidence="3" id="KW-0233">DNA recombination</keyword>
<comment type="similarity">
    <text evidence="1">Belongs to the 'phage' integrase family.</text>
</comment>
<evidence type="ECO:0000256" key="1">
    <source>
        <dbReference type="ARBA" id="ARBA00008857"/>
    </source>
</evidence>
<organism evidence="5 6">
    <name type="scientific">[Ruminococcus] torques</name>
    <dbReference type="NCBI Taxonomy" id="33039"/>
    <lineage>
        <taxon>Bacteria</taxon>
        <taxon>Bacillati</taxon>
        <taxon>Bacillota</taxon>
        <taxon>Clostridia</taxon>
        <taxon>Lachnospirales</taxon>
        <taxon>Lachnospiraceae</taxon>
        <taxon>Mediterraneibacter</taxon>
    </lineage>
</organism>
<dbReference type="GO" id="GO:0003677">
    <property type="term" value="F:DNA binding"/>
    <property type="evidence" value="ECO:0007669"/>
    <property type="project" value="UniProtKB-KW"/>
</dbReference>
<dbReference type="EMBL" id="RCYR01000009">
    <property type="protein sequence ID" value="RYS80456.1"/>
    <property type="molecule type" value="Genomic_DNA"/>
</dbReference>
<keyword evidence="2" id="KW-0238">DNA-binding</keyword>
<dbReference type="InterPro" id="IPR010998">
    <property type="entry name" value="Integrase_recombinase_N"/>
</dbReference>
<evidence type="ECO:0000256" key="2">
    <source>
        <dbReference type="ARBA" id="ARBA00023125"/>
    </source>
</evidence>
<dbReference type="PROSITE" id="PS51898">
    <property type="entry name" value="TYR_RECOMBINASE"/>
    <property type="match status" value="1"/>
</dbReference>
<gene>
    <name evidence="5" type="ORF">EAI93_06280</name>
</gene>
<reference evidence="5 6" key="1">
    <citation type="journal article" date="2019" name="Science, e1252229">
        <title>Invertible promoters mediate bacterial phase variation, antibiotic resistance, and host adaptation in the gut.</title>
        <authorList>
            <person name="Jiang X."/>
            <person name="Hall A.B."/>
            <person name="Arthur T.D."/>
            <person name="Plichta D.R."/>
            <person name="Covington C.T."/>
            <person name="Poyet M."/>
            <person name="Crothers J."/>
            <person name="Moses P.L."/>
            <person name="Tolonen A.C."/>
            <person name="Vlamakis H."/>
            <person name="Alm E.J."/>
            <person name="Xavier R.J."/>
        </authorList>
    </citation>
    <scope>NUCLEOTIDE SEQUENCE [LARGE SCALE GENOMIC DNA]</scope>
    <source>
        <strain evidence="6">aa_0143</strain>
    </source>
</reference>
<dbReference type="InterPro" id="IPR013762">
    <property type="entry name" value="Integrase-like_cat_sf"/>
</dbReference>
<dbReference type="SUPFAM" id="SSF56349">
    <property type="entry name" value="DNA breaking-rejoining enzymes"/>
    <property type="match status" value="1"/>
</dbReference>
<dbReference type="Proteomes" id="UP000292665">
    <property type="component" value="Unassembled WGS sequence"/>
</dbReference>
<proteinExistence type="inferred from homology"/>
<dbReference type="Gene3D" id="1.10.443.10">
    <property type="entry name" value="Intergrase catalytic core"/>
    <property type="match status" value="1"/>
</dbReference>
<dbReference type="InterPro" id="IPR050090">
    <property type="entry name" value="Tyrosine_recombinase_XerCD"/>
</dbReference>
<accession>A0A414U689</accession>
<evidence type="ECO:0000313" key="6">
    <source>
        <dbReference type="Proteomes" id="UP000292665"/>
    </source>
</evidence>
<dbReference type="GO" id="GO:0006310">
    <property type="term" value="P:DNA recombination"/>
    <property type="evidence" value="ECO:0007669"/>
    <property type="project" value="UniProtKB-KW"/>
</dbReference>
<dbReference type="InterPro" id="IPR011010">
    <property type="entry name" value="DNA_brk_join_enz"/>
</dbReference>
<dbReference type="CDD" id="cd01189">
    <property type="entry name" value="INT_ICEBs1_C_like"/>
    <property type="match status" value="1"/>
</dbReference>
<dbReference type="Pfam" id="PF00589">
    <property type="entry name" value="Phage_integrase"/>
    <property type="match status" value="1"/>
</dbReference>
<evidence type="ECO:0000256" key="3">
    <source>
        <dbReference type="ARBA" id="ARBA00023172"/>
    </source>
</evidence>
<dbReference type="InterPro" id="IPR002104">
    <property type="entry name" value="Integrase_catalytic"/>
</dbReference>
<dbReference type="Gene3D" id="1.10.150.130">
    <property type="match status" value="1"/>
</dbReference>
<dbReference type="PANTHER" id="PTHR30349:SF64">
    <property type="entry name" value="PROPHAGE INTEGRASE INTD-RELATED"/>
    <property type="match status" value="1"/>
</dbReference>
<dbReference type="PANTHER" id="PTHR30349">
    <property type="entry name" value="PHAGE INTEGRASE-RELATED"/>
    <property type="match status" value="1"/>
</dbReference>
<comment type="caution">
    <text evidence="5">The sequence shown here is derived from an EMBL/GenBank/DDBJ whole genome shotgun (WGS) entry which is preliminary data.</text>
</comment>
<protein>
    <submittedName>
        <fullName evidence="5">Site-specific integrase</fullName>
    </submittedName>
</protein>
<feature type="domain" description="Tyr recombinase" evidence="4">
    <location>
        <begin position="209"/>
        <end position="403"/>
    </location>
</feature>
<sequence>MVVLPVAELSKAELLNYAVENGIVDINTITKQIEMNERKKYLEMHKYEIWQGEKDNKWYTYLPDDKKGRRLLKRISLESLQECIISYYKEEKYNPTVYDIFKEWIDGKLDRDEIQKSTWDRYYRQYDESMRDFGKRRIKSIEECDIEDFILSAIHENELTSKGYSNLRTLIYGTFKRAKKRKLVGFSITEVISDMEISKKSFRKNIKQDEELVFSEIEKDKIINHIKDSDMDIISLGILLYFKTGMRPGELVAIKQSDINERVIHICRTEICYKNENKKNVYEVRDFPKTEAGIRDIILPTSSKWIIKKIKMINPFGEYLFELNGKRIRTYSFTSRLKSICKKLDISPKSLNKIRKTYATTLIDSGVEESLIISQMGHTDIDTTKKYYYKNRKNLEQKEKAIDMVSNL</sequence>